<dbReference type="PANTHER" id="PTHR12215">
    <property type="entry name" value="PHOSPHOPANTETHEINE TRANSFERASE"/>
    <property type="match status" value="1"/>
</dbReference>
<dbReference type="EMBL" id="AP018586">
    <property type="protein sequence ID" value="BBD91263.1"/>
    <property type="molecule type" value="Genomic_DNA"/>
</dbReference>
<dbReference type="GO" id="GO:0016740">
    <property type="term" value="F:transferase activity"/>
    <property type="evidence" value="ECO:0007669"/>
    <property type="project" value="UniProtKB-KW"/>
</dbReference>
<evidence type="ECO:0000259" key="3">
    <source>
        <dbReference type="Pfam" id="PF01648"/>
    </source>
</evidence>
<dbReference type="PANTHER" id="PTHR12215:SF10">
    <property type="entry name" value="L-AMINOADIPATE-SEMIALDEHYDE DEHYDROGENASE-PHOSPHOPANTETHEINYL TRANSFERASE"/>
    <property type="match status" value="1"/>
</dbReference>
<protein>
    <submittedName>
        <fullName evidence="4">4'-phosphopantetheinyl transferase family protein</fullName>
    </submittedName>
</protein>
<dbReference type="Pfam" id="PF01648">
    <property type="entry name" value="ACPS"/>
    <property type="match status" value="1"/>
</dbReference>
<feature type="domain" description="4'-phosphopantetheinyl transferase" evidence="3">
    <location>
        <begin position="104"/>
        <end position="166"/>
    </location>
</feature>
<accession>A0ABM7FMS4</accession>
<gene>
    <name evidence="4" type="ORF">JMUB590_0153</name>
</gene>
<dbReference type="Gene3D" id="3.90.470.20">
    <property type="entry name" value="4'-phosphopantetheinyl transferase domain"/>
    <property type="match status" value="1"/>
</dbReference>
<reference evidence="4 5" key="1">
    <citation type="submission" date="2018-05" db="EMBL/GenBank/DDBJ databases">
        <title>Complete genome sequencing of three human clinical isolates of Staphylococcus caprae reveals virulence factors similar to those of S. epidermidis and S. capitis.</title>
        <authorList>
            <person name="Watanabe S."/>
            <person name="Cui L."/>
        </authorList>
    </citation>
    <scope>NUCLEOTIDE SEQUENCE [LARGE SCALE GENOMIC DNA]</scope>
    <source>
        <strain evidence="4 5">JMUB590</strain>
    </source>
</reference>
<sequence length="209" mass="24756">MTVFLTKINADIDMIAQRLLTSRRQAKKPRRIQYRFQKDRVMHTLGDFLIQYCIEQWGELSPNQWEYQIAKNGKVDIQSAHSIGLYVNLSYSFPYIACAIDNQPVGLDIELMKEIDYMSLAHQFSENEFKQVQILKDFYEIWTKKESYTKLIGEGLVRGIDVYDVTQPLFYKNKEVSFQPFVEYNMMIQLCTVRTKQHELVEIPIQNLY</sequence>
<dbReference type="Proteomes" id="UP000274772">
    <property type="component" value="Chromosome"/>
</dbReference>
<dbReference type="NCBIfam" id="NF047349">
    <property type="entry name" value="4PPT_AusB"/>
    <property type="match status" value="1"/>
</dbReference>
<dbReference type="InterPro" id="IPR037143">
    <property type="entry name" value="4-PPantetheinyl_Trfase_dom_sf"/>
</dbReference>
<name>A0ABM7FMS4_9STAP</name>
<proteinExistence type="inferred from homology"/>
<dbReference type="InterPro" id="IPR008278">
    <property type="entry name" value="4-PPantetheinyl_Trfase_dom"/>
</dbReference>
<evidence type="ECO:0000256" key="2">
    <source>
        <dbReference type="ARBA" id="ARBA00022679"/>
    </source>
</evidence>
<dbReference type="RefSeq" id="WP_002444813.1">
    <property type="nucleotide sequence ID" value="NZ_AP018585.1"/>
</dbReference>
<keyword evidence="2 4" id="KW-0808">Transferase</keyword>
<keyword evidence="5" id="KW-1185">Reference proteome</keyword>
<comment type="similarity">
    <text evidence="1">Belongs to the P-Pant transferase superfamily. Gsp/Sfp/HetI/AcpT family.</text>
</comment>
<dbReference type="GeneID" id="58049933"/>
<dbReference type="SUPFAM" id="SSF56214">
    <property type="entry name" value="4'-phosphopantetheinyl transferase"/>
    <property type="match status" value="2"/>
</dbReference>
<evidence type="ECO:0000256" key="1">
    <source>
        <dbReference type="ARBA" id="ARBA00010990"/>
    </source>
</evidence>
<dbReference type="InterPro" id="IPR050559">
    <property type="entry name" value="P-Pant_transferase_sf"/>
</dbReference>
<organism evidence="4 5">
    <name type="scientific">Staphylococcus caprae</name>
    <dbReference type="NCBI Taxonomy" id="29380"/>
    <lineage>
        <taxon>Bacteria</taxon>
        <taxon>Bacillati</taxon>
        <taxon>Bacillota</taxon>
        <taxon>Bacilli</taxon>
        <taxon>Bacillales</taxon>
        <taxon>Staphylococcaceae</taxon>
        <taxon>Staphylococcus</taxon>
    </lineage>
</organism>
<evidence type="ECO:0000313" key="4">
    <source>
        <dbReference type="EMBL" id="BBD91263.1"/>
    </source>
</evidence>
<evidence type="ECO:0000313" key="5">
    <source>
        <dbReference type="Proteomes" id="UP000274772"/>
    </source>
</evidence>